<evidence type="ECO:0000256" key="1">
    <source>
        <dbReference type="ARBA" id="ARBA00004496"/>
    </source>
</evidence>
<dbReference type="PANTHER" id="PTHR22998">
    <property type="entry name" value="SARM1"/>
    <property type="match status" value="1"/>
</dbReference>
<dbReference type="InterPro" id="IPR000157">
    <property type="entry name" value="TIR_dom"/>
</dbReference>
<accession>A0ABS8EX45</accession>
<dbReference type="EMBL" id="JAJEQE010000018">
    <property type="protein sequence ID" value="MCC2148992.1"/>
    <property type="molecule type" value="Genomic_DNA"/>
</dbReference>
<dbReference type="SUPFAM" id="SSF52317">
    <property type="entry name" value="Class I glutamine amidotransferase-like"/>
    <property type="match status" value="1"/>
</dbReference>
<evidence type="ECO:0000313" key="6">
    <source>
        <dbReference type="Proteomes" id="UP001299235"/>
    </source>
</evidence>
<dbReference type="SUPFAM" id="SSF52200">
    <property type="entry name" value="Toll/Interleukin receptor TIR domain"/>
    <property type="match status" value="1"/>
</dbReference>
<keyword evidence="5" id="KW-0675">Receptor</keyword>
<dbReference type="InterPro" id="IPR029062">
    <property type="entry name" value="Class_I_gatase-like"/>
</dbReference>
<proteinExistence type="predicted"/>
<evidence type="ECO:0000313" key="5">
    <source>
        <dbReference type="EMBL" id="MCC2148992.1"/>
    </source>
</evidence>
<comment type="subcellular location">
    <subcellularLocation>
        <location evidence="1">Cytoplasm</location>
    </subcellularLocation>
</comment>
<evidence type="ECO:0000256" key="2">
    <source>
        <dbReference type="ARBA" id="ARBA00022490"/>
    </source>
</evidence>
<comment type="caution">
    <text evidence="5">The sequence shown here is derived from an EMBL/GenBank/DDBJ whole genome shotgun (WGS) entry which is preliminary data.</text>
</comment>
<keyword evidence="3" id="KW-0677">Repeat</keyword>
<dbReference type="RefSeq" id="WP_283094975.1">
    <property type="nucleotide sequence ID" value="NZ_JAJEQE010000018.1"/>
</dbReference>
<organism evidence="5 6">
    <name type="scientific">Hominisplanchenecus faecis</name>
    <dbReference type="NCBI Taxonomy" id="2885351"/>
    <lineage>
        <taxon>Bacteria</taxon>
        <taxon>Bacillati</taxon>
        <taxon>Bacillota</taxon>
        <taxon>Clostridia</taxon>
        <taxon>Lachnospirales</taxon>
        <taxon>Lachnospiraceae</taxon>
        <taxon>Hominisplanchenecus</taxon>
    </lineage>
</organism>
<dbReference type="InterPro" id="IPR039184">
    <property type="entry name" value="SARM1"/>
</dbReference>
<dbReference type="PANTHER" id="PTHR22998:SF1">
    <property type="entry name" value="NAD(+) HYDROLASE SARM1"/>
    <property type="match status" value="1"/>
</dbReference>
<sequence>MAYLLNEKLSALGYKVFYDIESLSSGKFNAKLLEVIDECNDVLVILPPNSLERCVNEDDWLRLEVAYAIRQGKNIIPIMMKGFEWGKNIPEDIKELKNYNGVIVTFDFFEGVLARIIKYLTNSSKEKMITEKKSHILFWADFDDAIIEKIVNKLKLDDYFIEIMSEPVEILSKNLQEIYAIILIVTDCTKFSSNIYAAKRINETLVRYVRKGGKLIGAHDVIYRRTKNELLQNMFGCKIVNFEQTETVHYHKTEECLEEDRFSNLPEDFVLHDAEICWGKVAEDVDVYFETESGIPLVFSREYGNGLCIFLNSGDFKERPPRSILITNRKHRRIPSRHFKERYSRAMALNWMYS</sequence>
<reference evidence="5 6" key="1">
    <citation type="submission" date="2021-10" db="EMBL/GenBank/DDBJ databases">
        <title>Anaerobic single-cell dispensing facilitates the cultivation of human gut bacteria.</title>
        <authorList>
            <person name="Afrizal A."/>
        </authorList>
    </citation>
    <scope>NUCLEOTIDE SEQUENCE [LARGE SCALE GENOMIC DNA]</scope>
    <source>
        <strain evidence="5 6">CLA-AA-H246</strain>
    </source>
</reference>
<evidence type="ECO:0000259" key="4">
    <source>
        <dbReference type="Pfam" id="PF13676"/>
    </source>
</evidence>
<dbReference type="Proteomes" id="UP001299235">
    <property type="component" value="Unassembled WGS sequence"/>
</dbReference>
<name>A0ABS8EX45_9FIRM</name>
<dbReference type="Gene3D" id="3.40.50.10140">
    <property type="entry name" value="Toll/interleukin-1 receptor homology (TIR) domain"/>
    <property type="match status" value="1"/>
</dbReference>
<evidence type="ECO:0000256" key="3">
    <source>
        <dbReference type="ARBA" id="ARBA00022737"/>
    </source>
</evidence>
<keyword evidence="6" id="KW-1185">Reference proteome</keyword>
<gene>
    <name evidence="5" type="ORF">LKD42_06945</name>
</gene>
<keyword evidence="2" id="KW-0963">Cytoplasm</keyword>
<dbReference type="InterPro" id="IPR035897">
    <property type="entry name" value="Toll_tir_struct_dom_sf"/>
</dbReference>
<feature type="domain" description="TIR" evidence="4">
    <location>
        <begin position="4"/>
        <end position="90"/>
    </location>
</feature>
<protein>
    <submittedName>
        <fullName evidence="5">Toll/interleukin-1 receptor domain-containing protein</fullName>
    </submittedName>
</protein>
<dbReference type="Pfam" id="PF13676">
    <property type="entry name" value="TIR_2"/>
    <property type="match status" value="1"/>
</dbReference>